<feature type="domain" description="Ig-like" evidence="2">
    <location>
        <begin position="3"/>
        <end position="88"/>
    </location>
</feature>
<feature type="domain" description="Ig-like" evidence="2">
    <location>
        <begin position="193"/>
        <end position="276"/>
    </location>
</feature>
<evidence type="ECO:0000259" key="2">
    <source>
        <dbReference type="PROSITE" id="PS50835"/>
    </source>
</evidence>
<comment type="caution">
    <text evidence="3">The sequence shown here is derived from an EMBL/GenBank/DDBJ whole genome shotgun (WGS) entry which is preliminary data.</text>
</comment>
<gene>
    <name evidence="3" type="ORF">BaRGS_00039467</name>
</gene>
<dbReference type="PROSITE" id="PS50835">
    <property type="entry name" value="IG_LIKE"/>
    <property type="match status" value="2"/>
</dbReference>
<reference evidence="3 4" key="1">
    <citation type="journal article" date="2023" name="Sci. Data">
        <title>Genome assembly of the Korean intertidal mud-creeper Batillaria attramentaria.</title>
        <authorList>
            <person name="Patra A.K."/>
            <person name="Ho P.T."/>
            <person name="Jun S."/>
            <person name="Lee S.J."/>
            <person name="Kim Y."/>
            <person name="Won Y.J."/>
        </authorList>
    </citation>
    <scope>NUCLEOTIDE SEQUENCE [LARGE SCALE GENOMIC DNA]</scope>
    <source>
        <strain evidence="3">Wonlab-2016</strain>
    </source>
</reference>
<dbReference type="EMBL" id="JACVVK020000692">
    <property type="protein sequence ID" value="KAK7455346.1"/>
    <property type="molecule type" value="Genomic_DNA"/>
</dbReference>
<keyword evidence="1" id="KW-0175">Coiled coil</keyword>
<evidence type="ECO:0000313" key="3">
    <source>
        <dbReference type="EMBL" id="KAK7455346.1"/>
    </source>
</evidence>
<organism evidence="3 4">
    <name type="scientific">Batillaria attramentaria</name>
    <dbReference type="NCBI Taxonomy" id="370345"/>
    <lineage>
        <taxon>Eukaryota</taxon>
        <taxon>Metazoa</taxon>
        <taxon>Spiralia</taxon>
        <taxon>Lophotrochozoa</taxon>
        <taxon>Mollusca</taxon>
        <taxon>Gastropoda</taxon>
        <taxon>Caenogastropoda</taxon>
        <taxon>Sorbeoconcha</taxon>
        <taxon>Cerithioidea</taxon>
        <taxon>Batillariidae</taxon>
        <taxon>Batillaria</taxon>
    </lineage>
</organism>
<keyword evidence="4" id="KW-1185">Reference proteome</keyword>
<proteinExistence type="predicted"/>
<evidence type="ECO:0000313" key="4">
    <source>
        <dbReference type="Proteomes" id="UP001519460"/>
    </source>
</evidence>
<name>A0ABD0J337_9CAEN</name>
<accession>A0ABD0J337</accession>
<protein>
    <recommendedName>
        <fullName evidence="2">Ig-like domain-containing protein</fullName>
    </recommendedName>
</protein>
<feature type="coiled-coil region" evidence="1">
    <location>
        <begin position="129"/>
        <end position="170"/>
    </location>
</feature>
<dbReference type="InterPro" id="IPR007110">
    <property type="entry name" value="Ig-like_dom"/>
</dbReference>
<dbReference type="AlphaFoldDB" id="A0ABD0J337"/>
<feature type="non-terminal residue" evidence="3">
    <location>
        <position position="276"/>
    </location>
</feature>
<dbReference type="Proteomes" id="UP001519460">
    <property type="component" value="Unassembled WGS sequence"/>
</dbReference>
<feature type="non-terminal residue" evidence="3">
    <location>
        <position position="1"/>
    </location>
</feature>
<sequence length="276" mass="29612">RPPAGSLTVTQNRAAVVDDVTGELHVDISCGTFTDLGQPPVNVVWQTPSGDLLKSTSYADGRFHLLLENPVTGGNYTCRLSSDSHTAGCLPSSDPLRGQATLVVNEQIARLTLLEANQAALAKQNREDINHLEAQNAILTQHVHGLQNQNANLTQYVHQLEAQLGRYQQENSNLTGYIHTLESELSRLSVRPPAVDGSLTVTQSRAAVVDNVTGELHVDISCGTFTDLGQPPVSVVWKTPSGAYLPSTSDDGEHFHILLENPVSGGDYTCRLSSGA</sequence>
<evidence type="ECO:0000256" key="1">
    <source>
        <dbReference type="SAM" id="Coils"/>
    </source>
</evidence>